<evidence type="ECO:0000313" key="2">
    <source>
        <dbReference type="EMBL" id="MPC76307.1"/>
    </source>
</evidence>
<accession>A0A5B7I491</accession>
<keyword evidence="1" id="KW-0732">Signal</keyword>
<feature type="signal peptide" evidence="1">
    <location>
        <begin position="1"/>
        <end position="24"/>
    </location>
</feature>
<evidence type="ECO:0000256" key="1">
    <source>
        <dbReference type="SAM" id="SignalP"/>
    </source>
</evidence>
<dbReference type="EMBL" id="VSRR010043063">
    <property type="protein sequence ID" value="MPC76307.1"/>
    <property type="molecule type" value="Genomic_DNA"/>
</dbReference>
<protein>
    <recommendedName>
        <fullName evidence="4">Secreted protein</fullName>
    </recommendedName>
</protein>
<feature type="chain" id="PRO_5023007123" description="Secreted protein" evidence="1">
    <location>
        <begin position="25"/>
        <end position="75"/>
    </location>
</feature>
<proteinExistence type="predicted"/>
<name>A0A5B7I491_PORTR</name>
<sequence>MNPGASMPFGGVIGLGLAVAVAVAVDGVASLHSPNELTLCLASPPLPVPVTVPFTAPHLAPILSTSSHLPTPHLD</sequence>
<evidence type="ECO:0000313" key="3">
    <source>
        <dbReference type="Proteomes" id="UP000324222"/>
    </source>
</evidence>
<dbReference type="Proteomes" id="UP000324222">
    <property type="component" value="Unassembled WGS sequence"/>
</dbReference>
<evidence type="ECO:0008006" key="4">
    <source>
        <dbReference type="Google" id="ProtNLM"/>
    </source>
</evidence>
<dbReference type="AlphaFoldDB" id="A0A5B7I491"/>
<reference evidence="2 3" key="1">
    <citation type="submission" date="2019-05" db="EMBL/GenBank/DDBJ databases">
        <title>Another draft genome of Portunus trituberculatus and its Hox gene families provides insights of decapod evolution.</title>
        <authorList>
            <person name="Jeong J.-H."/>
            <person name="Song I."/>
            <person name="Kim S."/>
            <person name="Choi T."/>
            <person name="Kim D."/>
            <person name="Ryu S."/>
            <person name="Kim W."/>
        </authorList>
    </citation>
    <scope>NUCLEOTIDE SEQUENCE [LARGE SCALE GENOMIC DNA]</scope>
    <source>
        <tissue evidence="2">Muscle</tissue>
    </source>
</reference>
<gene>
    <name evidence="2" type="ORF">E2C01_070717</name>
</gene>
<organism evidence="2 3">
    <name type="scientific">Portunus trituberculatus</name>
    <name type="common">Swimming crab</name>
    <name type="synonym">Neptunus trituberculatus</name>
    <dbReference type="NCBI Taxonomy" id="210409"/>
    <lineage>
        <taxon>Eukaryota</taxon>
        <taxon>Metazoa</taxon>
        <taxon>Ecdysozoa</taxon>
        <taxon>Arthropoda</taxon>
        <taxon>Crustacea</taxon>
        <taxon>Multicrustacea</taxon>
        <taxon>Malacostraca</taxon>
        <taxon>Eumalacostraca</taxon>
        <taxon>Eucarida</taxon>
        <taxon>Decapoda</taxon>
        <taxon>Pleocyemata</taxon>
        <taxon>Brachyura</taxon>
        <taxon>Eubrachyura</taxon>
        <taxon>Portunoidea</taxon>
        <taxon>Portunidae</taxon>
        <taxon>Portuninae</taxon>
        <taxon>Portunus</taxon>
    </lineage>
</organism>
<comment type="caution">
    <text evidence="2">The sequence shown here is derived from an EMBL/GenBank/DDBJ whole genome shotgun (WGS) entry which is preliminary data.</text>
</comment>
<keyword evidence="3" id="KW-1185">Reference proteome</keyword>